<dbReference type="AlphaFoldDB" id="A0A9E7FLP6"/>
<dbReference type="Proteomes" id="UP001055439">
    <property type="component" value="Chromosome 4"/>
</dbReference>
<reference evidence="2" key="1">
    <citation type="submission" date="2022-05" db="EMBL/GenBank/DDBJ databases">
        <title>The Musa troglodytarum L. genome provides insights into the mechanism of non-climacteric behaviour and enrichment of carotenoids.</title>
        <authorList>
            <person name="Wang J."/>
        </authorList>
    </citation>
    <scope>NUCLEOTIDE SEQUENCE</scope>
    <source>
        <tissue evidence="2">Leaf</tissue>
    </source>
</reference>
<evidence type="ECO:0000313" key="3">
    <source>
        <dbReference type="Proteomes" id="UP001055439"/>
    </source>
</evidence>
<dbReference type="OrthoDB" id="1927254at2759"/>
<feature type="region of interest" description="Disordered" evidence="1">
    <location>
        <begin position="51"/>
        <end position="125"/>
    </location>
</feature>
<keyword evidence="3" id="KW-1185">Reference proteome</keyword>
<evidence type="ECO:0000256" key="1">
    <source>
        <dbReference type="SAM" id="MobiDB-lite"/>
    </source>
</evidence>
<accession>A0A9E7FLP6</accession>
<name>A0A9E7FLP6_9LILI</name>
<evidence type="ECO:0000313" key="2">
    <source>
        <dbReference type="EMBL" id="URD98169.1"/>
    </source>
</evidence>
<protein>
    <submittedName>
        <fullName evidence="2">Zinc finger protein</fullName>
    </submittedName>
</protein>
<feature type="compositionally biased region" description="Low complexity" evidence="1">
    <location>
        <begin position="114"/>
        <end position="125"/>
    </location>
</feature>
<gene>
    <name evidence="2" type="ORF">MUK42_37679</name>
</gene>
<proteinExistence type="predicted"/>
<sequence>MLSLCFDLHHSWREIKCYCHDFKLASGLSPSVATTDTIMADDLQRRKSIATATALNPRQQGLKCPDATPPTPNSATTTTTACPNHGTSAGPAEGGALRNVPMGGGSRKNKKSKSSASSRLPAAPLSGFPETGSSLKFLNGLPSSVAMDFQIGLPAAAGLHDPATSTVFNSNQFINFVDISRDAALSSNATTPASFNYPISTAGVLYNETKGASISSAASGSSIVSSIEFLSSINQDLHRKLQQQRLAMIIKGEAHKQSSSQLEIQREFISFEVADPTTDEFCGCSESGNTCVATGTNSSMAWLPENSNYTMPTSNTISINSIGNVDGNSGDKSSTNINISYWNGIPAWNDMPQFSTLPYSVKGRIISAVAR</sequence>
<dbReference type="EMBL" id="CP097506">
    <property type="protein sequence ID" value="URD98169.1"/>
    <property type="molecule type" value="Genomic_DNA"/>
</dbReference>
<organism evidence="2 3">
    <name type="scientific">Musa troglodytarum</name>
    <name type="common">fe'i banana</name>
    <dbReference type="NCBI Taxonomy" id="320322"/>
    <lineage>
        <taxon>Eukaryota</taxon>
        <taxon>Viridiplantae</taxon>
        <taxon>Streptophyta</taxon>
        <taxon>Embryophyta</taxon>
        <taxon>Tracheophyta</taxon>
        <taxon>Spermatophyta</taxon>
        <taxon>Magnoliopsida</taxon>
        <taxon>Liliopsida</taxon>
        <taxon>Zingiberales</taxon>
        <taxon>Musaceae</taxon>
        <taxon>Musa</taxon>
    </lineage>
</organism>